<keyword evidence="3" id="KW-1185">Reference proteome</keyword>
<organism evidence="2 3">
    <name type="scientific">Muraenolepis orangiensis</name>
    <name type="common">Patagonian moray cod</name>
    <dbReference type="NCBI Taxonomy" id="630683"/>
    <lineage>
        <taxon>Eukaryota</taxon>
        <taxon>Metazoa</taxon>
        <taxon>Chordata</taxon>
        <taxon>Craniata</taxon>
        <taxon>Vertebrata</taxon>
        <taxon>Euteleostomi</taxon>
        <taxon>Actinopterygii</taxon>
        <taxon>Neopterygii</taxon>
        <taxon>Teleostei</taxon>
        <taxon>Neoteleostei</taxon>
        <taxon>Acanthomorphata</taxon>
        <taxon>Zeiogadaria</taxon>
        <taxon>Gadariae</taxon>
        <taxon>Gadiformes</taxon>
        <taxon>Muraenolepidoidei</taxon>
        <taxon>Muraenolepididae</taxon>
        <taxon>Muraenolepis</taxon>
    </lineage>
</organism>
<reference evidence="2" key="1">
    <citation type="submission" date="2022-07" db="EMBL/GenBank/DDBJ databases">
        <title>Chromosome-level genome of Muraenolepis orangiensis.</title>
        <authorList>
            <person name="Kim J."/>
        </authorList>
    </citation>
    <scope>NUCLEOTIDE SEQUENCE</scope>
    <source>
        <strain evidence="2">KU_S4_2022</strain>
        <tissue evidence="2">Muscle</tissue>
    </source>
</reference>
<dbReference type="Proteomes" id="UP001148018">
    <property type="component" value="Unassembled WGS sequence"/>
</dbReference>
<feature type="region of interest" description="Disordered" evidence="1">
    <location>
        <begin position="21"/>
        <end position="41"/>
    </location>
</feature>
<protein>
    <submittedName>
        <fullName evidence="2">Uncharacterized protein</fullName>
    </submittedName>
</protein>
<dbReference type="AlphaFoldDB" id="A0A9Q0IQM0"/>
<proteinExistence type="predicted"/>
<evidence type="ECO:0000256" key="1">
    <source>
        <dbReference type="SAM" id="MobiDB-lite"/>
    </source>
</evidence>
<accession>A0A9Q0IQM0</accession>
<evidence type="ECO:0000313" key="2">
    <source>
        <dbReference type="EMBL" id="KAJ3609462.1"/>
    </source>
</evidence>
<gene>
    <name evidence="2" type="ORF">NHX12_023983</name>
</gene>
<sequence length="86" mass="10019">MFPRRNRNAEVTNSWPVNVLQTSRQPEWTGNPTGTMSRPSPFWSRTCSLRVQTQRMDIGHRATKALVFGPSLEDMEWVAWRTVMQL</sequence>
<comment type="caution">
    <text evidence="2">The sequence shown here is derived from an EMBL/GenBank/DDBJ whole genome shotgun (WGS) entry which is preliminary data.</text>
</comment>
<dbReference type="EMBL" id="JANIIK010000039">
    <property type="protein sequence ID" value="KAJ3609462.1"/>
    <property type="molecule type" value="Genomic_DNA"/>
</dbReference>
<evidence type="ECO:0000313" key="3">
    <source>
        <dbReference type="Proteomes" id="UP001148018"/>
    </source>
</evidence>
<name>A0A9Q0IQM0_9TELE</name>